<name>A0A0E0BHV9_9ORYZ</name>
<evidence type="ECO:0000313" key="3">
    <source>
        <dbReference type="Proteomes" id="UP000026961"/>
    </source>
</evidence>
<evidence type="ECO:0000256" key="1">
    <source>
        <dbReference type="SAM" id="MobiDB-lite"/>
    </source>
</evidence>
<dbReference type="Proteomes" id="UP000026961">
    <property type="component" value="Chromosome 11"/>
</dbReference>
<dbReference type="EnsemblPlants" id="OGLUM11G09530.1">
    <property type="protein sequence ID" value="OGLUM11G09530.1"/>
    <property type="gene ID" value="OGLUM11G09530"/>
</dbReference>
<organism evidence="2">
    <name type="scientific">Oryza glumipatula</name>
    <dbReference type="NCBI Taxonomy" id="40148"/>
    <lineage>
        <taxon>Eukaryota</taxon>
        <taxon>Viridiplantae</taxon>
        <taxon>Streptophyta</taxon>
        <taxon>Embryophyta</taxon>
        <taxon>Tracheophyta</taxon>
        <taxon>Spermatophyta</taxon>
        <taxon>Magnoliopsida</taxon>
        <taxon>Liliopsida</taxon>
        <taxon>Poales</taxon>
        <taxon>Poaceae</taxon>
        <taxon>BOP clade</taxon>
        <taxon>Oryzoideae</taxon>
        <taxon>Oryzeae</taxon>
        <taxon>Oryzinae</taxon>
        <taxon>Oryza</taxon>
    </lineage>
</organism>
<dbReference type="HOGENOM" id="CLU_175837_0_0_1"/>
<sequence length="107" mass="11525">MGEREGGGEGWRGRRRAQARATGRAAAELERGSWRRSGTGGEAGSGAAEPRGGRIRRHRAARSLDPLRGQGHRRPGGQAQCQWSYSSSRSDEGIVGEEEREDAAVRA</sequence>
<proteinExistence type="predicted"/>
<keyword evidence="3" id="KW-1185">Reference proteome</keyword>
<feature type="compositionally biased region" description="Polar residues" evidence="1">
    <location>
        <begin position="79"/>
        <end position="88"/>
    </location>
</feature>
<reference evidence="2" key="1">
    <citation type="submission" date="2015-04" db="UniProtKB">
        <authorList>
            <consortium name="EnsemblPlants"/>
        </authorList>
    </citation>
    <scope>IDENTIFICATION</scope>
</reference>
<reference evidence="2" key="2">
    <citation type="submission" date="2018-05" db="EMBL/GenBank/DDBJ databases">
        <title>OgluRS3 (Oryza glumaepatula Reference Sequence Version 3).</title>
        <authorList>
            <person name="Zhang J."/>
            <person name="Kudrna D."/>
            <person name="Lee S."/>
            <person name="Talag J."/>
            <person name="Welchert J."/>
            <person name="Wing R.A."/>
        </authorList>
    </citation>
    <scope>NUCLEOTIDE SEQUENCE [LARGE SCALE GENOMIC DNA]</scope>
</reference>
<accession>A0A0E0BHV9</accession>
<evidence type="ECO:0000313" key="2">
    <source>
        <dbReference type="EnsemblPlants" id="OGLUM11G09530.1"/>
    </source>
</evidence>
<protein>
    <submittedName>
        <fullName evidence="2">Uncharacterized protein</fullName>
    </submittedName>
</protein>
<dbReference type="AlphaFoldDB" id="A0A0E0BHV9"/>
<feature type="region of interest" description="Disordered" evidence="1">
    <location>
        <begin position="1"/>
        <end position="107"/>
    </location>
</feature>
<dbReference type="Gramene" id="OGLUM11G09530.1">
    <property type="protein sequence ID" value="OGLUM11G09530.1"/>
    <property type="gene ID" value="OGLUM11G09530"/>
</dbReference>